<reference evidence="1" key="1">
    <citation type="submission" date="2018-05" db="EMBL/GenBank/DDBJ databases">
        <authorList>
            <person name="Lanie J.A."/>
            <person name="Ng W.-L."/>
            <person name="Kazmierczak K.M."/>
            <person name="Andrzejewski T.M."/>
            <person name="Davidsen T.M."/>
            <person name="Wayne K.J."/>
            <person name="Tettelin H."/>
            <person name="Glass J.I."/>
            <person name="Rusch D."/>
            <person name="Podicherti R."/>
            <person name="Tsui H.-C.T."/>
            <person name="Winkler M.E."/>
        </authorList>
    </citation>
    <scope>NUCLEOTIDE SEQUENCE</scope>
</reference>
<organism evidence="1">
    <name type="scientific">marine metagenome</name>
    <dbReference type="NCBI Taxonomy" id="408172"/>
    <lineage>
        <taxon>unclassified sequences</taxon>
        <taxon>metagenomes</taxon>
        <taxon>ecological metagenomes</taxon>
    </lineage>
</organism>
<feature type="non-terminal residue" evidence="1">
    <location>
        <position position="167"/>
    </location>
</feature>
<sequence>MVNTFTGDLAPVLEQSLVRSHDLDTPGAHGELPSFSGISIQRGIYHHQAPKARRPCPRSSIEISRGIHTRQMFHRFCLLAGVLTSTSLSAQLPAPSAKTFPVPATKVEVLATGKGFVRLQFRANLGMLDETDQTTDRAGESTQSVVTLARQWVHTSLVGLPPGAQPR</sequence>
<name>A0A382ZTC6_9ZZZZ</name>
<protein>
    <submittedName>
        <fullName evidence="1">Uncharacterized protein</fullName>
    </submittedName>
</protein>
<accession>A0A382ZTC6</accession>
<evidence type="ECO:0000313" key="1">
    <source>
        <dbReference type="EMBL" id="SVD98876.1"/>
    </source>
</evidence>
<proteinExistence type="predicted"/>
<gene>
    <name evidence="1" type="ORF">METZ01_LOCUS451730</name>
</gene>
<dbReference type="AlphaFoldDB" id="A0A382ZTC6"/>
<dbReference type="EMBL" id="UINC01186594">
    <property type="protein sequence ID" value="SVD98876.1"/>
    <property type="molecule type" value="Genomic_DNA"/>
</dbReference>